<proteinExistence type="inferred from homology"/>
<dbReference type="GO" id="GO:0019829">
    <property type="term" value="F:ATPase-coupled monoatomic cation transmembrane transporter activity"/>
    <property type="evidence" value="ECO:0007669"/>
    <property type="project" value="UniProtKB-ARBA"/>
</dbReference>
<keyword evidence="5" id="KW-0479">Metal-binding</keyword>
<protein>
    <submittedName>
        <fullName evidence="14">ATPase, P-type (Transporting), HAD superfamily, subfamily IC</fullName>
    </submittedName>
</protein>
<dbReference type="InterPro" id="IPR050510">
    <property type="entry name" value="Cation_transp_ATPase_P-type"/>
</dbReference>
<dbReference type="KEGG" id="ttr:Tter_2543"/>
<dbReference type="Proteomes" id="UP000000323">
    <property type="component" value="Chromosome 2"/>
</dbReference>
<sequence length="915" mass="97994">MSSASSAAAGSHDWYKLDVDRVLEQLRVDPNQGLSDLEAARRLHRYGPNLLPDRSSRRPVELLAAQLRSTLVLVLAGASAVSLALGDLVDAAAIAVILLLNASLGFWQEYRAERAMSALRQLSAPVVRVRREGRVLELPAGQLVPGDVVLLEAGNIVPADGRLLECSNLRVQEAALTGESEPVEKQVAALTGDLPLGDRRNMVYAGTFVAYGRGTAVVTETGMNTELGTVAALLGSVRAQPTPLQVRLNHLGRLLAGVAVVLALVIFALGLLRGEDWRLVFLTAVSLAVAAVPEGLPAVVTIALALGAQRMLRRRALIRVLTAVETLGAVTTICTDKTGTLTENKMRVTVLEVPGARTPPPASPSGAARSQADRPGIGLLLLGGALCSDAWLPPEEAAEADPRVVGDPTEAAIVVAAARWGLLKFELERYLPRVAEVPFDSERKRMTTVHQVRHDLVADKPQAPWWGKHLPSPHSPYLAFTKGAVDSVLQVSSYLWVDGRSVPMDDARRRELLEAQDAIARGGERVLGIAYRPLESLPPMDAPIEQALTFVGMIGMMDPPRPEAYAAVARCRRAGIRPIMITGDHPLTALRVAQALDIATDAHVLTGKELEVMGIDHLASVVEQVSVYARVSPLHKLKIIQALQRRGHVVAMTGDGVNDAPALKAADVGVAMGLKGTDVAKEAAEIVLLDDNFSTIVAAVEEGRAIYDNIRKFVRYLLASNVAELFVMLLGPLIGMPLPLLSLQILWINLVTDGLPALALGLEPAEPDVMERPPRSPDEHILGGGLAPRIVWTSLLMGVISLALGAIYWWHGAPQWQSMVFMTLTLSQMAHVLAARSERKLLLTLGPRSNPYLLGAVVLTVLLQVMAVYASPLQAVLGTVGLPAMDLLLSLAASSIILVALELEKVIRHAGTSRR</sequence>
<dbReference type="SFLD" id="SFLDS00003">
    <property type="entry name" value="Haloacid_Dehalogenase"/>
    <property type="match status" value="1"/>
</dbReference>
<dbReference type="SFLD" id="SFLDF00027">
    <property type="entry name" value="p-type_atpase"/>
    <property type="match status" value="1"/>
</dbReference>
<dbReference type="STRING" id="525904.Tter_2543"/>
<evidence type="ECO:0000313" key="14">
    <source>
        <dbReference type="EMBL" id="ACZ43432.1"/>
    </source>
</evidence>
<evidence type="ECO:0000256" key="8">
    <source>
        <dbReference type="ARBA" id="ARBA00022842"/>
    </source>
</evidence>
<dbReference type="GO" id="GO:0005886">
    <property type="term" value="C:plasma membrane"/>
    <property type="evidence" value="ECO:0007669"/>
    <property type="project" value="UniProtKB-SubCell"/>
</dbReference>
<evidence type="ECO:0000256" key="11">
    <source>
        <dbReference type="ARBA" id="ARBA00023136"/>
    </source>
</evidence>
<dbReference type="SUPFAM" id="SSF56784">
    <property type="entry name" value="HAD-like"/>
    <property type="match status" value="1"/>
</dbReference>
<evidence type="ECO:0000256" key="12">
    <source>
        <dbReference type="SAM" id="Phobius"/>
    </source>
</evidence>
<evidence type="ECO:0000256" key="7">
    <source>
        <dbReference type="ARBA" id="ARBA00022840"/>
    </source>
</evidence>
<dbReference type="FunFam" id="1.20.1110.10:FF:000065">
    <property type="entry name" value="Sarcoplasmic/endoplasmic reticulum calcium ATPase 1"/>
    <property type="match status" value="1"/>
</dbReference>
<evidence type="ECO:0000256" key="9">
    <source>
        <dbReference type="ARBA" id="ARBA00022967"/>
    </source>
</evidence>
<dbReference type="GO" id="GO:0005524">
    <property type="term" value="F:ATP binding"/>
    <property type="evidence" value="ECO:0007669"/>
    <property type="project" value="UniProtKB-KW"/>
</dbReference>
<feature type="transmembrane region" description="Helical" evidence="12">
    <location>
        <begin position="254"/>
        <end position="273"/>
    </location>
</feature>
<dbReference type="GO" id="GO:0015662">
    <property type="term" value="F:P-type ion transporter activity"/>
    <property type="evidence" value="ECO:0007669"/>
    <property type="project" value="UniProtKB-ARBA"/>
</dbReference>
<dbReference type="Gene3D" id="2.70.150.10">
    <property type="entry name" value="Calcium-transporting ATPase, cytoplasmic transduction domain A"/>
    <property type="match status" value="1"/>
</dbReference>
<keyword evidence="6" id="KW-0547">Nucleotide-binding</keyword>
<dbReference type="SUPFAM" id="SSF81665">
    <property type="entry name" value="Calcium ATPase, transmembrane domain M"/>
    <property type="match status" value="1"/>
</dbReference>
<feature type="transmembrane region" description="Helical" evidence="12">
    <location>
        <begin position="713"/>
        <end position="734"/>
    </location>
</feature>
<dbReference type="Pfam" id="PF13246">
    <property type="entry name" value="Cation_ATPase"/>
    <property type="match status" value="1"/>
</dbReference>
<dbReference type="Pfam" id="PF00689">
    <property type="entry name" value="Cation_ATPase_C"/>
    <property type="match status" value="1"/>
</dbReference>
<dbReference type="InterPro" id="IPR023298">
    <property type="entry name" value="ATPase_P-typ_TM_dom_sf"/>
</dbReference>
<evidence type="ECO:0000256" key="6">
    <source>
        <dbReference type="ARBA" id="ARBA00022741"/>
    </source>
</evidence>
<evidence type="ECO:0000259" key="13">
    <source>
        <dbReference type="SMART" id="SM00831"/>
    </source>
</evidence>
<dbReference type="AlphaFoldDB" id="D1CI61"/>
<dbReference type="InterPro" id="IPR023214">
    <property type="entry name" value="HAD_sf"/>
</dbReference>
<dbReference type="InterPro" id="IPR018303">
    <property type="entry name" value="ATPase_P-typ_P_site"/>
</dbReference>
<feature type="transmembrane region" description="Helical" evidence="12">
    <location>
        <begin position="91"/>
        <end position="107"/>
    </location>
</feature>
<feature type="transmembrane region" description="Helical" evidence="12">
    <location>
        <begin position="851"/>
        <end position="870"/>
    </location>
</feature>
<dbReference type="Pfam" id="PF00690">
    <property type="entry name" value="Cation_ATPase_N"/>
    <property type="match status" value="1"/>
</dbReference>
<feature type="transmembrane region" description="Helical" evidence="12">
    <location>
        <begin position="279"/>
        <end position="306"/>
    </location>
</feature>
<dbReference type="Gene3D" id="1.20.1110.10">
    <property type="entry name" value="Calcium-transporting ATPase, transmembrane domain"/>
    <property type="match status" value="1"/>
</dbReference>
<keyword evidence="7" id="KW-0067">ATP-binding</keyword>
<evidence type="ECO:0000256" key="4">
    <source>
        <dbReference type="ARBA" id="ARBA00022692"/>
    </source>
</evidence>
<dbReference type="eggNOG" id="COG0474">
    <property type="taxonomic scope" value="Bacteria"/>
</dbReference>
<dbReference type="InterPro" id="IPR006068">
    <property type="entry name" value="ATPase_P-typ_cation-transptr_C"/>
</dbReference>
<dbReference type="Pfam" id="PF00122">
    <property type="entry name" value="E1-E2_ATPase"/>
    <property type="match status" value="1"/>
</dbReference>
<feature type="transmembrane region" description="Helical" evidence="12">
    <location>
        <begin position="790"/>
        <end position="810"/>
    </location>
</feature>
<dbReference type="InterPro" id="IPR008250">
    <property type="entry name" value="ATPase_P-typ_transduc_dom_A_sf"/>
</dbReference>
<reference evidence="15" key="1">
    <citation type="journal article" date="2010" name="Stand. Genomic Sci.">
        <title>Complete genome sequence of 'Thermobaculum terrenum' type strain (YNP1).</title>
        <authorList>
            <person name="Kiss H."/>
            <person name="Cleland D."/>
            <person name="Lapidus A."/>
            <person name="Lucas S."/>
            <person name="Glavina Del Rio T."/>
            <person name="Nolan M."/>
            <person name="Tice H."/>
            <person name="Han C."/>
            <person name="Goodwin L."/>
            <person name="Pitluck S."/>
            <person name="Liolios K."/>
            <person name="Ivanova N."/>
            <person name="Mavromatis K."/>
            <person name="Ovchinnikova G."/>
            <person name="Pati A."/>
            <person name="Chen A."/>
            <person name="Palaniappan K."/>
            <person name="Land M."/>
            <person name="Hauser L."/>
            <person name="Chang Y."/>
            <person name="Jeffries C."/>
            <person name="Lu M."/>
            <person name="Brettin T."/>
            <person name="Detter J."/>
            <person name="Goker M."/>
            <person name="Tindall B."/>
            <person name="Beck B."/>
            <person name="McDermott T."/>
            <person name="Woyke T."/>
            <person name="Bristow J."/>
            <person name="Eisen J."/>
            <person name="Markowitz V."/>
            <person name="Hugenholtz P."/>
            <person name="Kyrpides N."/>
            <person name="Klenk H."/>
            <person name="Cheng J."/>
        </authorList>
    </citation>
    <scope>NUCLEOTIDE SEQUENCE [LARGE SCALE GENOMIC DNA]</scope>
    <source>
        <strain evidence="15">ATCC BAA-798 / YNP1</strain>
    </source>
</reference>
<dbReference type="FunFam" id="3.40.50.1000:FF:000083">
    <property type="entry name" value="Sodium/potassium-transporting ATPase subunit alpha"/>
    <property type="match status" value="1"/>
</dbReference>
<dbReference type="InterPro" id="IPR023299">
    <property type="entry name" value="ATPase_P-typ_cyto_dom_N"/>
</dbReference>
<keyword evidence="4 12" id="KW-0812">Transmembrane</keyword>
<dbReference type="PRINTS" id="PR00119">
    <property type="entry name" value="CATATPASE"/>
</dbReference>
<dbReference type="PANTHER" id="PTHR43294">
    <property type="entry name" value="SODIUM/POTASSIUM-TRANSPORTING ATPASE SUBUNIT ALPHA"/>
    <property type="match status" value="1"/>
</dbReference>
<dbReference type="NCBIfam" id="TIGR01494">
    <property type="entry name" value="ATPase_P-type"/>
    <property type="match status" value="2"/>
</dbReference>
<dbReference type="InterPro" id="IPR044492">
    <property type="entry name" value="P_typ_ATPase_HD_dom"/>
</dbReference>
<dbReference type="HOGENOM" id="CLU_002360_1_1_0"/>
<dbReference type="InterPro" id="IPR001757">
    <property type="entry name" value="P_typ_ATPase"/>
</dbReference>
<organism evidence="14 15">
    <name type="scientific">Thermobaculum terrenum (strain ATCC BAA-798 / CCMEE 7001 / YNP1)</name>
    <dbReference type="NCBI Taxonomy" id="525904"/>
    <lineage>
        <taxon>Bacteria</taxon>
        <taxon>Bacillati</taxon>
        <taxon>Chloroflexota</taxon>
        <taxon>Chloroflexia</taxon>
        <taxon>Candidatus Thermobaculales</taxon>
        <taxon>Candidatus Thermobaculaceae</taxon>
        <taxon>Thermobaculum</taxon>
    </lineage>
</organism>
<keyword evidence="11 12" id="KW-0472">Membrane</keyword>
<dbReference type="SFLD" id="SFLDG00002">
    <property type="entry name" value="C1.7:_P-type_atpase_like"/>
    <property type="match status" value="1"/>
</dbReference>
<keyword evidence="3" id="KW-1003">Cell membrane</keyword>
<evidence type="ECO:0000256" key="1">
    <source>
        <dbReference type="ARBA" id="ARBA00004651"/>
    </source>
</evidence>
<dbReference type="EMBL" id="CP001826">
    <property type="protein sequence ID" value="ACZ43432.1"/>
    <property type="molecule type" value="Genomic_DNA"/>
</dbReference>
<keyword evidence="15" id="KW-1185">Reference proteome</keyword>
<evidence type="ECO:0000313" key="15">
    <source>
        <dbReference type="Proteomes" id="UP000000323"/>
    </source>
</evidence>
<dbReference type="PROSITE" id="PS00154">
    <property type="entry name" value="ATPASE_E1_E2"/>
    <property type="match status" value="1"/>
</dbReference>
<name>D1CI61_THET1</name>
<dbReference type="InterPro" id="IPR059000">
    <property type="entry name" value="ATPase_P-type_domA"/>
</dbReference>
<dbReference type="SUPFAM" id="SSF81653">
    <property type="entry name" value="Calcium ATPase, transduction domain A"/>
    <property type="match status" value="1"/>
</dbReference>
<dbReference type="RefSeq" id="WP_012876463.1">
    <property type="nucleotide sequence ID" value="NC_013526.1"/>
</dbReference>
<evidence type="ECO:0000256" key="3">
    <source>
        <dbReference type="ARBA" id="ARBA00022475"/>
    </source>
</evidence>
<keyword evidence="8" id="KW-0460">Magnesium</keyword>
<feature type="transmembrane region" description="Helical" evidence="12">
    <location>
        <begin position="876"/>
        <end position="901"/>
    </location>
</feature>
<keyword evidence="10 12" id="KW-1133">Transmembrane helix</keyword>
<dbReference type="SUPFAM" id="SSF81660">
    <property type="entry name" value="Metal cation-transporting ATPase, ATP-binding domain N"/>
    <property type="match status" value="1"/>
</dbReference>
<dbReference type="Gene3D" id="3.40.1110.10">
    <property type="entry name" value="Calcium-transporting ATPase, cytoplasmic domain N"/>
    <property type="match status" value="1"/>
</dbReference>
<dbReference type="GO" id="GO:1902600">
    <property type="term" value="P:proton transmembrane transport"/>
    <property type="evidence" value="ECO:0007669"/>
    <property type="project" value="TreeGrafter"/>
</dbReference>
<evidence type="ECO:0000256" key="2">
    <source>
        <dbReference type="ARBA" id="ARBA00005675"/>
    </source>
</evidence>
<dbReference type="SMART" id="SM00831">
    <property type="entry name" value="Cation_ATPase_N"/>
    <property type="match status" value="1"/>
</dbReference>
<evidence type="ECO:0000256" key="5">
    <source>
        <dbReference type="ARBA" id="ARBA00022723"/>
    </source>
</evidence>
<dbReference type="InterPro" id="IPR004014">
    <property type="entry name" value="ATPase_P-typ_cation-transptr_N"/>
</dbReference>
<evidence type="ECO:0000256" key="10">
    <source>
        <dbReference type="ARBA" id="ARBA00022989"/>
    </source>
</evidence>
<dbReference type="GO" id="GO:0046872">
    <property type="term" value="F:metal ion binding"/>
    <property type="evidence" value="ECO:0007669"/>
    <property type="project" value="UniProtKB-KW"/>
</dbReference>
<dbReference type="GO" id="GO:0046873">
    <property type="term" value="F:metal ion transmembrane transporter activity"/>
    <property type="evidence" value="ECO:0007669"/>
    <property type="project" value="UniProtKB-ARBA"/>
</dbReference>
<dbReference type="GO" id="GO:0016887">
    <property type="term" value="F:ATP hydrolysis activity"/>
    <property type="evidence" value="ECO:0007669"/>
    <property type="project" value="InterPro"/>
</dbReference>
<comment type="subcellular location">
    <subcellularLocation>
        <location evidence="1">Cell membrane</location>
        <topology evidence="1">Multi-pass membrane protein</topology>
    </subcellularLocation>
</comment>
<accession>D1CI61</accession>
<dbReference type="InterPro" id="IPR036412">
    <property type="entry name" value="HAD-like_sf"/>
</dbReference>
<keyword evidence="9" id="KW-1278">Translocase</keyword>
<dbReference type="FunFam" id="2.70.150.10:FF:000016">
    <property type="entry name" value="Calcium-transporting P-type ATPase putative"/>
    <property type="match status" value="1"/>
</dbReference>
<dbReference type="Gene3D" id="3.40.50.1000">
    <property type="entry name" value="HAD superfamily/HAD-like"/>
    <property type="match status" value="1"/>
</dbReference>
<feature type="domain" description="Cation-transporting P-type ATPase N-terminal" evidence="13">
    <location>
        <begin position="13"/>
        <end position="87"/>
    </location>
</feature>
<dbReference type="PRINTS" id="PR00120">
    <property type="entry name" value="HATPASE"/>
</dbReference>
<dbReference type="PANTHER" id="PTHR43294:SF21">
    <property type="entry name" value="CATION TRANSPORTING ATPASE"/>
    <property type="match status" value="1"/>
</dbReference>
<comment type="similarity">
    <text evidence="2">Belongs to the cation transport ATPase (P-type) (TC 3.A.3) family. Type IIA subfamily.</text>
</comment>
<gene>
    <name evidence="14" type="ordered locus">Tter_2543</name>
</gene>